<dbReference type="UniPathway" id="UPA00575"/>
<gene>
    <name evidence="5" type="primary">thyA</name>
    <name evidence="7" type="ORF">D9V73_01990</name>
</gene>
<feature type="binding site" evidence="5">
    <location>
        <position position="263"/>
    </location>
    <ligand>
        <name>(6R)-5,10-methylene-5,6,7,8-tetrahydrofolate</name>
        <dbReference type="ChEBI" id="CHEBI:15636"/>
    </ligand>
</feature>
<comment type="similarity">
    <text evidence="5">Belongs to the thymidylate synthase family. Bacterial-type ThyA subfamily.</text>
</comment>
<dbReference type="EC" id="2.1.1.45" evidence="1 5"/>
<evidence type="ECO:0000256" key="1">
    <source>
        <dbReference type="ARBA" id="ARBA00011947"/>
    </source>
</evidence>
<dbReference type="InterPro" id="IPR000398">
    <property type="entry name" value="Thymidylate_synthase"/>
</dbReference>
<proteinExistence type="inferred from homology"/>
<feature type="binding site" description="in other chain" evidence="5">
    <location>
        <begin position="207"/>
        <end position="209"/>
    </location>
    <ligand>
        <name>dUMP</name>
        <dbReference type="ChEBI" id="CHEBI:246422"/>
        <note>ligand shared between dimeric partners</note>
    </ligand>
</feature>
<dbReference type="GO" id="GO:0004799">
    <property type="term" value="F:thymidylate synthase activity"/>
    <property type="evidence" value="ECO:0007669"/>
    <property type="project" value="UniProtKB-UniRule"/>
</dbReference>
<dbReference type="InterPro" id="IPR023451">
    <property type="entry name" value="Thymidate_synth/dCMP_Mease_dom"/>
</dbReference>
<dbReference type="Pfam" id="PF00303">
    <property type="entry name" value="Thymidylat_synt"/>
    <property type="match status" value="1"/>
</dbReference>
<evidence type="ECO:0000313" key="8">
    <source>
        <dbReference type="Proteomes" id="UP000298566"/>
    </source>
</evidence>
<reference evidence="7 8" key="1">
    <citation type="submission" date="2018-10" db="EMBL/GenBank/DDBJ databases">
        <title>Comparative functional genomics of the obligate endosymbiont Buchnera aphidicola.</title>
        <authorList>
            <person name="Chong R.A."/>
        </authorList>
    </citation>
    <scope>NUCLEOTIDE SEQUENCE [LARGE SCALE GENOMIC DNA]</scope>
    <source>
        <strain evidence="7 8">Mrh</strain>
    </source>
</reference>
<feature type="binding site" evidence="5">
    <location>
        <position position="51"/>
    </location>
    <ligand>
        <name>(6R)-5,10-methylene-5,6,7,8-tetrahydrofolate</name>
        <dbReference type="ChEBI" id="CHEBI:15636"/>
    </ligand>
</feature>
<feature type="binding site" evidence="5">
    <location>
        <position position="169"/>
    </location>
    <ligand>
        <name>(6R)-5,10-methylene-5,6,7,8-tetrahydrofolate</name>
        <dbReference type="ChEBI" id="CHEBI:15636"/>
    </ligand>
</feature>
<feature type="domain" description="Thymidylate synthase/dCMP hydroxymethylase" evidence="6">
    <location>
        <begin position="3"/>
        <end position="264"/>
    </location>
</feature>
<keyword evidence="2 5" id="KW-0489">Methyltransferase</keyword>
<dbReference type="OrthoDB" id="9774633at2"/>
<comment type="subcellular location">
    <subcellularLocation>
        <location evidence="5">Cytoplasm</location>
    </subcellularLocation>
</comment>
<evidence type="ECO:0000256" key="5">
    <source>
        <dbReference type="HAMAP-Rule" id="MF_00008"/>
    </source>
</evidence>
<name>A0A4D6Y2P5_BUCMH</name>
<feature type="active site" description="Nucleophile" evidence="5">
    <location>
        <position position="146"/>
    </location>
</feature>
<organism evidence="7 8">
    <name type="scientific">Buchnera aphidicola subsp. Melaphis rhois</name>
    <dbReference type="NCBI Taxonomy" id="118103"/>
    <lineage>
        <taxon>Bacteria</taxon>
        <taxon>Pseudomonadati</taxon>
        <taxon>Pseudomonadota</taxon>
        <taxon>Gammaproteobacteria</taxon>
        <taxon>Enterobacterales</taxon>
        <taxon>Erwiniaceae</taxon>
        <taxon>Buchnera</taxon>
    </lineage>
</organism>
<dbReference type="NCBIfam" id="NF002497">
    <property type="entry name" value="PRK01827.1-3"/>
    <property type="match status" value="1"/>
</dbReference>
<comment type="subunit">
    <text evidence="5">Homodimer.</text>
</comment>
<feature type="binding site" description="in other chain" evidence="5">
    <location>
        <position position="177"/>
    </location>
    <ligand>
        <name>dUMP</name>
        <dbReference type="ChEBI" id="CHEBI:246422"/>
        <note>ligand shared between dimeric partners</note>
    </ligand>
</feature>
<dbReference type="Proteomes" id="UP000298566">
    <property type="component" value="Chromosome"/>
</dbReference>
<dbReference type="CDD" id="cd00351">
    <property type="entry name" value="TS_Pyrimidine_HMase"/>
    <property type="match status" value="1"/>
</dbReference>
<feature type="binding site" description="in other chain" evidence="5">
    <location>
        <position position="21"/>
    </location>
    <ligand>
        <name>dUMP</name>
        <dbReference type="ChEBI" id="CHEBI:246422"/>
        <note>ligand shared between dimeric partners</note>
    </ligand>
</feature>
<accession>A0A4D6Y2P5</accession>
<dbReference type="Gene3D" id="3.30.572.10">
    <property type="entry name" value="Thymidylate synthase/dCMP hydroxymethylase domain"/>
    <property type="match status" value="1"/>
</dbReference>
<dbReference type="PRINTS" id="PR00108">
    <property type="entry name" value="THYMDSNTHASE"/>
</dbReference>
<keyword evidence="3 5" id="KW-0808">Transferase</keyword>
<dbReference type="PANTHER" id="PTHR11548:SF9">
    <property type="entry name" value="THYMIDYLATE SYNTHASE"/>
    <property type="match status" value="1"/>
</dbReference>
<sequence>MKIYLLLLKKILSIGKNKNDRTGIGTLSIFSHHMRFNLKLGFPLVTTKKCHFTSIVHELLWFLKGDTNIKYLNDNKVSIWNSWANEFGDLGPVYGHQWRRWMSNDGREIDQIKNIIDQIKRNPNSRRILVSSWNVGDLDKMALFPCHVLFQFYIINNILSCQIYQRSCDVFLGLPFNIASYALLTHIVAQQCCLKVGDLFWTGGDVHIYKNHVDQVKEQLLRNPYNLPSLIINTKPKEIFDYCFQDFNLSGYRYHPSIKASIAI</sequence>
<dbReference type="GO" id="GO:0005829">
    <property type="term" value="C:cytosol"/>
    <property type="evidence" value="ECO:0007669"/>
    <property type="project" value="TreeGrafter"/>
</dbReference>
<feature type="binding site" description="in other chain" evidence="5">
    <location>
        <begin position="166"/>
        <end position="169"/>
    </location>
    <ligand>
        <name>dUMP</name>
        <dbReference type="ChEBI" id="CHEBI:246422"/>
        <note>ligand shared between dimeric partners</note>
    </ligand>
</feature>
<dbReference type="InterPro" id="IPR045097">
    <property type="entry name" value="Thymidate_synth/dCMP_Mease"/>
</dbReference>
<evidence type="ECO:0000259" key="6">
    <source>
        <dbReference type="Pfam" id="PF00303"/>
    </source>
</evidence>
<dbReference type="AlphaFoldDB" id="A0A4D6Y2P5"/>
<comment type="catalytic activity">
    <reaction evidence="5">
        <text>dUMP + (6R)-5,10-methylene-5,6,7,8-tetrahydrofolate = 7,8-dihydrofolate + dTMP</text>
        <dbReference type="Rhea" id="RHEA:12104"/>
        <dbReference type="ChEBI" id="CHEBI:15636"/>
        <dbReference type="ChEBI" id="CHEBI:57451"/>
        <dbReference type="ChEBI" id="CHEBI:63528"/>
        <dbReference type="ChEBI" id="CHEBI:246422"/>
        <dbReference type="EC" id="2.1.1.45"/>
    </reaction>
</comment>
<keyword evidence="4 5" id="KW-0545">Nucleotide biosynthesis</keyword>
<dbReference type="RefSeq" id="WP_158336606.1">
    <property type="nucleotide sequence ID" value="NZ_CP033004.1"/>
</dbReference>
<dbReference type="GO" id="GO:0006231">
    <property type="term" value="P:dTMP biosynthetic process"/>
    <property type="evidence" value="ECO:0007669"/>
    <property type="project" value="UniProtKB-UniRule"/>
</dbReference>
<dbReference type="NCBIfam" id="TIGR03284">
    <property type="entry name" value="thym_sym"/>
    <property type="match status" value="2"/>
</dbReference>
<dbReference type="EMBL" id="CP033004">
    <property type="protein sequence ID" value="QCI23397.1"/>
    <property type="molecule type" value="Genomic_DNA"/>
</dbReference>
<dbReference type="SUPFAM" id="SSF55831">
    <property type="entry name" value="Thymidylate synthase/dCMP hydroxymethylase"/>
    <property type="match status" value="1"/>
</dbReference>
<dbReference type="HAMAP" id="MF_00008">
    <property type="entry name" value="Thymidy_synth_bact"/>
    <property type="match status" value="1"/>
</dbReference>
<evidence type="ECO:0000313" key="7">
    <source>
        <dbReference type="EMBL" id="QCI23397.1"/>
    </source>
</evidence>
<dbReference type="PANTHER" id="PTHR11548">
    <property type="entry name" value="THYMIDYLATE SYNTHASE 1"/>
    <property type="match status" value="1"/>
</dbReference>
<evidence type="ECO:0000256" key="2">
    <source>
        <dbReference type="ARBA" id="ARBA00022603"/>
    </source>
</evidence>
<keyword evidence="5" id="KW-0963">Cytoplasm</keyword>
<dbReference type="GO" id="GO:0032259">
    <property type="term" value="P:methylation"/>
    <property type="evidence" value="ECO:0007669"/>
    <property type="project" value="UniProtKB-KW"/>
</dbReference>
<dbReference type="InterPro" id="IPR036926">
    <property type="entry name" value="Thymidate_synth/dCMP_Mease_sf"/>
</dbReference>
<evidence type="ECO:0000256" key="4">
    <source>
        <dbReference type="ARBA" id="ARBA00022727"/>
    </source>
</evidence>
<feature type="binding site" evidence="5">
    <location>
        <begin position="126"/>
        <end position="127"/>
    </location>
    <ligand>
        <name>dUMP</name>
        <dbReference type="ChEBI" id="CHEBI:246422"/>
        <note>ligand shared between dimeric partners</note>
    </ligand>
</feature>
<comment type="function">
    <text evidence="5">Catalyzes the reductive methylation of 2'-deoxyuridine-5'-monophosphate (dUMP) to 2'-deoxythymidine-5'-monophosphate (dTMP) while utilizing 5,10-methylenetetrahydrofolate (mTHF) as the methyl donor and reductant in the reaction, yielding dihydrofolate (DHF) as a by-product. This enzymatic reaction provides an intracellular de novo source of dTMP, an essential precursor for DNA biosynthesis.</text>
</comment>
<dbReference type="FunFam" id="3.30.572.10:FF:000013">
    <property type="entry name" value="Thymidylate synthase"/>
    <property type="match status" value="1"/>
</dbReference>
<comment type="pathway">
    <text evidence="5">Pyrimidine metabolism; dTTP biosynthesis.</text>
</comment>
<protein>
    <recommendedName>
        <fullName evidence="1 5">Thymidylate synthase</fullName>
        <shortName evidence="5">TS</shortName>
        <shortName evidence="5">TSase</shortName>
        <ecNumber evidence="1 5">2.1.1.45</ecNumber>
    </recommendedName>
</protein>
<dbReference type="GO" id="GO:0006235">
    <property type="term" value="P:dTTP biosynthetic process"/>
    <property type="evidence" value="ECO:0007669"/>
    <property type="project" value="UniProtKB-UniRule"/>
</dbReference>
<evidence type="ECO:0000256" key="3">
    <source>
        <dbReference type="ARBA" id="ARBA00022679"/>
    </source>
</evidence>
<dbReference type="NCBIfam" id="NF002499">
    <property type="entry name" value="PRK01827.1-5"/>
    <property type="match status" value="1"/>
</dbReference>